<keyword evidence="4" id="KW-1185">Reference proteome</keyword>
<feature type="compositionally biased region" description="Low complexity" evidence="1">
    <location>
        <begin position="26"/>
        <end position="61"/>
    </location>
</feature>
<dbReference type="GeneID" id="72187635"/>
<evidence type="ECO:0000256" key="1">
    <source>
        <dbReference type="SAM" id="MobiDB-lite"/>
    </source>
</evidence>
<dbReference type="PROSITE" id="PS50206">
    <property type="entry name" value="RHODANESE_3"/>
    <property type="match status" value="1"/>
</dbReference>
<feature type="region of interest" description="Disordered" evidence="1">
    <location>
        <begin position="26"/>
        <end position="110"/>
    </location>
</feature>
<feature type="region of interest" description="Disordered" evidence="1">
    <location>
        <begin position="302"/>
        <end position="377"/>
    </location>
</feature>
<feature type="compositionally biased region" description="Low complexity" evidence="1">
    <location>
        <begin position="302"/>
        <end position="341"/>
    </location>
</feature>
<accession>A0A8U0I1D9</accession>
<reference evidence="3 4" key="1">
    <citation type="submission" date="2022-04" db="EMBL/GenBank/DDBJ databases">
        <title>Diverse halophilic archaea isolated from saline environments.</title>
        <authorList>
            <person name="Cui H.-L."/>
        </authorList>
    </citation>
    <scope>NUCLEOTIDE SEQUENCE [LARGE SCALE GENOMIC DNA]</scope>
    <source>
        <strain evidence="3 4">XZYJT49</strain>
        <plasmid evidence="3 4">unnamed2</plasmid>
    </source>
</reference>
<feature type="domain" description="Rhodanese" evidence="2">
    <location>
        <begin position="126"/>
        <end position="217"/>
    </location>
</feature>
<dbReference type="Gene3D" id="3.40.250.10">
    <property type="entry name" value="Rhodanese-like domain"/>
    <property type="match status" value="1"/>
</dbReference>
<protein>
    <submittedName>
        <fullName evidence="3">Rhodanese-like domain-containing protein</fullName>
    </submittedName>
</protein>
<evidence type="ECO:0000313" key="4">
    <source>
        <dbReference type="Proteomes" id="UP000830729"/>
    </source>
</evidence>
<dbReference type="AlphaFoldDB" id="A0A8U0I1D9"/>
<gene>
    <name evidence="3" type="ORF">M0R89_20510</name>
</gene>
<keyword evidence="3" id="KW-0614">Plasmid</keyword>
<evidence type="ECO:0000313" key="3">
    <source>
        <dbReference type="EMBL" id="UPV76853.1"/>
    </source>
</evidence>
<dbReference type="InterPro" id="IPR001763">
    <property type="entry name" value="Rhodanese-like_dom"/>
</dbReference>
<dbReference type="PROSITE" id="PS51257">
    <property type="entry name" value="PROKAR_LIPOPROTEIN"/>
    <property type="match status" value="1"/>
</dbReference>
<dbReference type="SUPFAM" id="SSF52821">
    <property type="entry name" value="Rhodanese/Cell cycle control phosphatase"/>
    <property type="match status" value="1"/>
</dbReference>
<organism evidence="3 4">
    <name type="scientific">Halorussus limi</name>
    <dbReference type="NCBI Taxonomy" id="2938695"/>
    <lineage>
        <taxon>Archaea</taxon>
        <taxon>Methanobacteriati</taxon>
        <taxon>Methanobacteriota</taxon>
        <taxon>Stenosarchaea group</taxon>
        <taxon>Halobacteria</taxon>
        <taxon>Halobacteriales</taxon>
        <taxon>Haladaptataceae</taxon>
        <taxon>Halorussus</taxon>
    </lineage>
</organism>
<sequence length="388" mass="40222">MDSKSTTRRRYLLTAGTAATALLAGCQSGADSGDGTTTAADGTTTANATTTDGGETTTAGEETTESAEDYPTDQTPDDGYPPEFDDRPSATEFDADSFPTVSEEAESGSTVEVPLVPLDVAYNLYARREARMVDARAKYGYEVSHVLGAVRSPPPKGGSDDPTDDWPDSDRVITYCHCPTHLAVERAANLIDDGFEEVYALQNGFQAWKVADYPTAGSGVPATAKTWTVEGTTDSGDAGGVAYVYDSRTDRVAGAEIAADGSYAVEFASGSVSGSDTVTVGTPSYEVEGKLSSFAETTVTADAGTTNGTAGNTTTAPNGTTTMNGTTVNGTATENGTTTTTESMINLDETTTTNRTTTTTNRTTTANGTDDSSDTDSLLGRLVGGQFW</sequence>
<geneLocation type="plasmid" evidence="3 4">
    <name>unnamed2</name>
</geneLocation>
<feature type="compositionally biased region" description="Acidic residues" evidence="1">
    <location>
        <begin position="62"/>
        <end position="71"/>
    </location>
</feature>
<dbReference type="Proteomes" id="UP000830729">
    <property type="component" value="Plasmid unnamed2"/>
</dbReference>
<proteinExistence type="predicted"/>
<dbReference type="CDD" id="cd00158">
    <property type="entry name" value="RHOD"/>
    <property type="match status" value="1"/>
</dbReference>
<dbReference type="Pfam" id="PF00581">
    <property type="entry name" value="Rhodanese"/>
    <property type="match status" value="1"/>
</dbReference>
<dbReference type="RefSeq" id="WP_248652886.1">
    <property type="nucleotide sequence ID" value="NZ_CP096661.1"/>
</dbReference>
<dbReference type="KEGG" id="halx:M0R89_20510"/>
<dbReference type="InterPro" id="IPR036873">
    <property type="entry name" value="Rhodanese-like_dom_sf"/>
</dbReference>
<name>A0A8U0I1D9_9EURY</name>
<evidence type="ECO:0000259" key="2">
    <source>
        <dbReference type="PROSITE" id="PS50206"/>
    </source>
</evidence>
<dbReference type="EMBL" id="CP096661">
    <property type="protein sequence ID" value="UPV76853.1"/>
    <property type="molecule type" value="Genomic_DNA"/>
</dbReference>
<feature type="compositionally biased region" description="Low complexity" evidence="1">
    <location>
        <begin position="350"/>
        <end position="370"/>
    </location>
</feature>